<comment type="caution">
    <text evidence="1">The sequence shown here is derived from an EMBL/GenBank/DDBJ whole genome shotgun (WGS) entry which is preliminary data.</text>
</comment>
<evidence type="ECO:0000313" key="2">
    <source>
        <dbReference type="Proteomes" id="UP001055879"/>
    </source>
</evidence>
<reference evidence="2" key="1">
    <citation type="journal article" date="2022" name="Mol. Ecol. Resour.">
        <title>The genomes of chicory, endive, great burdock and yacon provide insights into Asteraceae palaeo-polyploidization history and plant inulin production.</title>
        <authorList>
            <person name="Fan W."/>
            <person name="Wang S."/>
            <person name="Wang H."/>
            <person name="Wang A."/>
            <person name="Jiang F."/>
            <person name="Liu H."/>
            <person name="Zhao H."/>
            <person name="Xu D."/>
            <person name="Zhang Y."/>
        </authorList>
    </citation>
    <scope>NUCLEOTIDE SEQUENCE [LARGE SCALE GENOMIC DNA]</scope>
    <source>
        <strain evidence="2">cv. Niubang</strain>
    </source>
</reference>
<keyword evidence="2" id="KW-1185">Reference proteome</keyword>
<reference evidence="1 2" key="2">
    <citation type="journal article" date="2022" name="Mol. Ecol. Resour.">
        <title>The genomes of chicory, endive, great burdock and yacon provide insights into Asteraceae paleo-polyploidization history and plant inulin production.</title>
        <authorList>
            <person name="Fan W."/>
            <person name="Wang S."/>
            <person name="Wang H."/>
            <person name="Wang A."/>
            <person name="Jiang F."/>
            <person name="Liu H."/>
            <person name="Zhao H."/>
            <person name="Xu D."/>
            <person name="Zhang Y."/>
        </authorList>
    </citation>
    <scope>NUCLEOTIDE SEQUENCE [LARGE SCALE GENOMIC DNA]</scope>
    <source>
        <strain evidence="2">cv. Niubang</strain>
    </source>
</reference>
<sequence>MGEVNTFKRKKPLDIDWKLLLPTDDALDDHPPDLVITKSKGGGDGGGGVRDSKTEKEDVEYRMKTDGELEDMIPRIKQNILTLSGKLPDKGEKFKATLRRCVAEVERRKKIVNDKGDTRCEDAIQLSDKSNDDSKNSDFFYIAPMGEYGLTVNAFQEDLFFINPRHGRKMKQKCQLPAPGRRSPRLQLSSRQKPFRCPTSNLVDSERQMISNGDKKVSHSVTSSPRHFVRNKPSSFPKVVDACGKLSASASFMTHAFEDQPSTRLRPRPYAVVIPVATFLSAYRLVDEEEPVVWNATPYAENLDDCMKDVKVYYPSRDDQDSVEVSYEDMACLAPEAYLSSTIMNFYIRYLHQLTSSENKRSNHHFFNTYFYNKLQKLSYREDSFLKFRKWWKCVNIFEKAYILLPIHEKAHWSLGIICFPTKEDELGPIVLHLDSLGLHHDSRSIFNNIRRFVKEEWSYLRNSEDPLDLPITDEIWENLDCQMEDRKVPQQRNSYDCGLFVLFYMERFIKEAPERMRKEDLSMFNKQWFHPDEASNLRVRIHNLLVQEFKIAKDKENINC</sequence>
<name>A0ACB9CGX8_ARCLA</name>
<accession>A0ACB9CGX8</accession>
<dbReference type="EMBL" id="CM042050">
    <property type="protein sequence ID" value="KAI3733519.1"/>
    <property type="molecule type" value="Genomic_DNA"/>
</dbReference>
<dbReference type="Proteomes" id="UP001055879">
    <property type="component" value="Linkage Group LG04"/>
</dbReference>
<gene>
    <name evidence="1" type="ORF">L6452_12962</name>
</gene>
<proteinExistence type="predicted"/>
<organism evidence="1 2">
    <name type="scientific">Arctium lappa</name>
    <name type="common">Greater burdock</name>
    <name type="synonym">Lappa major</name>
    <dbReference type="NCBI Taxonomy" id="4217"/>
    <lineage>
        <taxon>Eukaryota</taxon>
        <taxon>Viridiplantae</taxon>
        <taxon>Streptophyta</taxon>
        <taxon>Embryophyta</taxon>
        <taxon>Tracheophyta</taxon>
        <taxon>Spermatophyta</taxon>
        <taxon>Magnoliopsida</taxon>
        <taxon>eudicotyledons</taxon>
        <taxon>Gunneridae</taxon>
        <taxon>Pentapetalae</taxon>
        <taxon>asterids</taxon>
        <taxon>campanulids</taxon>
        <taxon>Asterales</taxon>
        <taxon>Asteraceae</taxon>
        <taxon>Carduoideae</taxon>
        <taxon>Cardueae</taxon>
        <taxon>Arctiinae</taxon>
        <taxon>Arctium</taxon>
    </lineage>
</organism>
<protein>
    <submittedName>
        <fullName evidence="1">Uncharacterized protein</fullName>
    </submittedName>
</protein>
<evidence type="ECO:0000313" key="1">
    <source>
        <dbReference type="EMBL" id="KAI3733519.1"/>
    </source>
</evidence>